<protein>
    <submittedName>
        <fullName evidence="6">LysM peptidoglycan-binding domain-containing protein</fullName>
    </submittedName>
    <submittedName>
        <fullName evidence="5">Membrane-bound lytic murein transglycosylase D</fullName>
    </submittedName>
</protein>
<dbReference type="OrthoDB" id="9815002at2"/>
<evidence type="ECO:0000256" key="3">
    <source>
        <dbReference type="SAM" id="SignalP"/>
    </source>
</evidence>
<dbReference type="PROSITE" id="PS51257">
    <property type="entry name" value="PROKAR_LIPOPROTEIN"/>
    <property type="match status" value="1"/>
</dbReference>
<evidence type="ECO:0000313" key="7">
    <source>
        <dbReference type="Proteomes" id="UP000281118"/>
    </source>
</evidence>
<dbReference type="Proteomes" id="UP000281118">
    <property type="component" value="Unassembled WGS sequence"/>
</dbReference>
<dbReference type="InterPro" id="IPR000189">
    <property type="entry name" value="Transglyc_AS"/>
</dbReference>
<dbReference type="EMBL" id="RXFT01000001">
    <property type="protein sequence ID" value="RUR65927.1"/>
    <property type="molecule type" value="Genomic_DNA"/>
</dbReference>
<name>A0A3S0XBN6_9BURK</name>
<reference evidence="5 8" key="2">
    <citation type="submission" date="2020-08" db="EMBL/GenBank/DDBJ databases">
        <title>Genomic Encyclopedia of Type Strains, Phase IV (KMG-V): Genome sequencing to study the core and pangenomes of soil and plant-associated prokaryotes.</title>
        <authorList>
            <person name="Whitman W."/>
        </authorList>
    </citation>
    <scope>NUCLEOTIDE SEQUENCE [LARGE SCALE GENOMIC DNA]</scope>
    <source>
        <strain evidence="5 8">34/80</strain>
    </source>
</reference>
<dbReference type="PROSITE" id="PS00922">
    <property type="entry name" value="TRANSGLYCOSYLASE"/>
    <property type="match status" value="1"/>
</dbReference>
<evidence type="ECO:0000256" key="1">
    <source>
        <dbReference type="ARBA" id="ARBA00007734"/>
    </source>
</evidence>
<evidence type="ECO:0000313" key="8">
    <source>
        <dbReference type="Proteomes" id="UP000524450"/>
    </source>
</evidence>
<dbReference type="CDD" id="cd16894">
    <property type="entry name" value="MltD-like"/>
    <property type="match status" value="1"/>
</dbReference>
<evidence type="ECO:0000313" key="6">
    <source>
        <dbReference type="EMBL" id="RUR65927.1"/>
    </source>
</evidence>
<evidence type="ECO:0000313" key="5">
    <source>
        <dbReference type="EMBL" id="MBB4222038.1"/>
    </source>
</evidence>
<dbReference type="AlphaFoldDB" id="A0A3S0XBN6"/>
<gene>
    <name evidence="6" type="ORF">EJP67_02530</name>
    <name evidence="5" type="ORF">GGD71_002798</name>
</gene>
<feature type="chain" id="PRO_5033396456" evidence="3">
    <location>
        <begin position="22"/>
        <end position="542"/>
    </location>
</feature>
<organism evidence="6 7">
    <name type="scientific">Variovorax guangxiensis</name>
    <dbReference type="NCBI Taxonomy" id="1775474"/>
    <lineage>
        <taxon>Bacteria</taxon>
        <taxon>Pseudomonadati</taxon>
        <taxon>Pseudomonadota</taxon>
        <taxon>Betaproteobacteria</taxon>
        <taxon>Burkholderiales</taxon>
        <taxon>Comamonadaceae</taxon>
        <taxon>Variovorax</taxon>
    </lineage>
</organism>
<dbReference type="Proteomes" id="UP000524450">
    <property type="component" value="Unassembled WGS sequence"/>
</dbReference>
<accession>A0A3S0XBN6</accession>
<feature type="compositionally biased region" description="Low complexity" evidence="2">
    <location>
        <begin position="22"/>
        <end position="39"/>
    </location>
</feature>
<dbReference type="PANTHER" id="PTHR37423">
    <property type="entry name" value="SOLUBLE LYTIC MUREIN TRANSGLYCOSYLASE-RELATED"/>
    <property type="match status" value="1"/>
</dbReference>
<dbReference type="PROSITE" id="PS51782">
    <property type="entry name" value="LYSM"/>
    <property type="match status" value="1"/>
</dbReference>
<evidence type="ECO:0000256" key="2">
    <source>
        <dbReference type="SAM" id="MobiDB-lite"/>
    </source>
</evidence>
<dbReference type="EMBL" id="JACIFZ010000002">
    <property type="protein sequence ID" value="MBB4222038.1"/>
    <property type="molecule type" value="Genomic_DNA"/>
</dbReference>
<dbReference type="GO" id="GO:0000270">
    <property type="term" value="P:peptidoglycan metabolic process"/>
    <property type="evidence" value="ECO:0007669"/>
    <property type="project" value="InterPro"/>
</dbReference>
<comment type="similarity">
    <text evidence="1">Belongs to the transglycosylase Slt family.</text>
</comment>
<feature type="compositionally biased region" description="Low complexity" evidence="2">
    <location>
        <begin position="493"/>
        <end position="505"/>
    </location>
</feature>
<reference evidence="6 7" key="1">
    <citation type="submission" date="2018-12" db="EMBL/GenBank/DDBJ databases">
        <title>The genome sequences of Variovorax guangxiensis DSM 27352.</title>
        <authorList>
            <person name="Gao J."/>
            <person name="Sun J."/>
        </authorList>
    </citation>
    <scope>NUCLEOTIDE SEQUENCE [LARGE SCALE GENOMIC DNA]</scope>
    <source>
        <strain evidence="6 7">DSM 27352</strain>
    </source>
</reference>
<evidence type="ECO:0000259" key="4">
    <source>
        <dbReference type="PROSITE" id="PS51782"/>
    </source>
</evidence>
<sequence>MKLIAATCLAGSLVLAGCANTNDNSTSSSSSSPSSSARAGGTGSKVAGSAAPVYPRDALSPLTSGQAHSQSVVTLAPPVDMWDRIRRGFKMPDLDNDLVRDREQWYASRPDYIQRMTERSNKYIFHIVEELERRNMPTELALLPYIESAFNPQAISSARAAGMWQFMPATGNDFDLKQNIFRDDRRDVVASTRAALDYLQKLYGMFGDWQLALAAYNWGEGSVSRAIAKNQRLGLPTTYSDLTMPAETRMYVPKLQAVKNIVANPQAFNTELPLIANHPYFQTVTLTRDLDVELAAKLADVRLEDFRALNPAAHKPVLIAAGTPQILLPWDNAAVFQRNFDAYSQGQYASWTAWVVPNTMTVADAAQRSGMSENDLRSINNIPPRMLIKAGSTLIVPRGARVKEDVAAVVADGGHLSFQPEIVTRRTTVKAGRADNVASIARRYNLKPASVAEWNDVKPNHAFKRGYSVVVYLPVRATVAARAGTGIRATSHAAAPAPARRGGAPSKSAAPRGAGSVVKVPASSKQQVVREKRGGTPSKKKR</sequence>
<feature type="region of interest" description="Disordered" evidence="2">
    <location>
        <begin position="487"/>
        <end position="542"/>
    </location>
</feature>
<dbReference type="InterPro" id="IPR023346">
    <property type="entry name" value="Lysozyme-like_dom_sf"/>
</dbReference>
<keyword evidence="3" id="KW-0732">Signal</keyword>
<dbReference type="InterPro" id="IPR018392">
    <property type="entry name" value="LysM"/>
</dbReference>
<dbReference type="GO" id="GO:0016020">
    <property type="term" value="C:membrane"/>
    <property type="evidence" value="ECO:0007669"/>
    <property type="project" value="InterPro"/>
</dbReference>
<comment type="caution">
    <text evidence="6">The sequence shown here is derived from an EMBL/GenBank/DDBJ whole genome shotgun (WGS) entry which is preliminary data.</text>
</comment>
<dbReference type="CDD" id="cd00118">
    <property type="entry name" value="LysM"/>
    <property type="match status" value="1"/>
</dbReference>
<dbReference type="PANTHER" id="PTHR37423:SF2">
    <property type="entry name" value="MEMBRANE-BOUND LYTIC MUREIN TRANSGLYCOSYLASE C"/>
    <property type="match status" value="1"/>
</dbReference>
<dbReference type="GO" id="GO:0008933">
    <property type="term" value="F:peptidoglycan lytic transglycosylase activity"/>
    <property type="evidence" value="ECO:0007669"/>
    <property type="project" value="InterPro"/>
</dbReference>
<feature type="domain" description="LysM" evidence="4">
    <location>
        <begin position="427"/>
        <end position="471"/>
    </location>
</feature>
<dbReference type="InterPro" id="IPR008258">
    <property type="entry name" value="Transglycosylase_SLT_dom_1"/>
</dbReference>
<feature type="signal peptide" evidence="3">
    <location>
        <begin position="1"/>
        <end position="21"/>
    </location>
</feature>
<dbReference type="Pfam" id="PF01476">
    <property type="entry name" value="LysM"/>
    <property type="match status" value="1"/>
</dbReference>
<feature type="region of interest" description="Disordered" evidence="2">
    <location>
        <begin position="22"/>
        <end position="49"/>
    </location>
</feature>
<dbReference type="RefSeq" id="WP_126019075.1">
    <property type="nucleotide sequence ID" value="NZ_JACIFZ010000002.1"/>
</dbReference>
<proteinExistence type="inferred from homology"/>
<dbReference type="Pfam" id="PF01464">
    <property type="entry name" value="SLT"/>
    <property type="match status" value="1"/>
</dbReference>
<dbReference type="Gene3D" id="1.10.530.10">
    <property type="match status" value="1"/>
</dbReference>
<dbReference type="SUPFAM" id="SSF53955">
    <property type="entry name" value="Lysozyme-like"/>
    <property type="match status" value="1"/>
</dbReference>